<dbReference type="PANTHER" id="PTHR43128:SF16">
    <property type="entry name" value="L-LACTATE DEHYDROGENASE"/>
    <property type="match status" value="1"/>
</dbReference>
<dbReference type="GO" id="GO:0006089">
    <property type="term" value="P:lactate metabolic process"/>
    <property type="evidence" value="ECO:0007669"/>
    <property type="project" value="TreeGrafter"/>
</dbReference>
<dbReference type="GO" id="GO:0004459">
    <property type="term" value="F:L-lactate dehydrogenase (NAD+) activity"/>
    <property type="evidence" value="ECO:0007669"/>
    <property type="project" value="TreeGrafter"/>
</dbReference>
<evidence type="ECO:0000259" key="8">
    <source>
        <dbReference type="Pfam" id="PF00056"/>
    </source>
</evidence>
<feature type="binding site" evidence="4 7">
    <location>
        <begin position="117"/>
        <end position="119"/>
    </location>
    <ligand>
        <name>NAD(+)</name>
        <dbReference type="ChEBI" id="CHEBI:57540"/>
    </ligand>
</feature>
<reference evidence="10 11" key="1">
    <citation type="journal article" date="2016" name="Nat. Commun.">
        <title>Thousands of microbial genomes shed light on interconnected biogeochemical processes in an aquifer system.</title>
        <authorList>
            <person name="Anantharaman K."/>
            <person name="Brown C.T."/>
            <person name="Hug L.A."/>
            <person name="Sharon I."/>
            <person name="Castelle C.J."/>
            <person name="Probst A.J."/>
            <person name="Thomas B.C."/>
            <person name="Singh A."/>
            <person name="Wilkins M.J."/>
            <person name="Karaoz U."/>
            <person name="Brodie E.L."/>
            <person name="Williams K.H."/>
            <person name="Hubbard S.S."/>
            <person name="Banfield J.F."/>
        </authorList>
    </citation>
    <scope>NUCLEOTIDE SEQUENCE [LARGE SCALE GENOMIC DNA]</scope>
</reference>
<dbReference type="SUPFAM" id="SSF51735">
    <property type="entry name" value="NAD(P)-binding Rossmann-fold domains"/>
    <property type="match status" value="1"/>
</dbReference>
<dbReference type="Pfam" id="PF00056">
    <property type="entry name" value="Ldh_1_N"/>
    <property type="match status" value="1"/>
</dbReference>
<feature type="binding site" evidence="4 6">
    <location>
        <position position="119"/>
    </location>
    <ligand>
        <name>substrate</name>
    </ligand>
</feature>
<sequence length="311" mass="33726">MKKVSIIGGGNVGSSTALYLAEKRIADIHLIDVIEGLAEGKALDAEEAAPIRHYDIELRGSTDFSNLKDSDVVVITAGIARQPGMSRDDLLNTNARIIKSVSEKTAYYTPNAIIIMVTNPLDVMTYLALKVTGFALKRVIGMAGILDSIRFRYFVAQKLGIAINDTTAMVLGGHGDSMVPLPRYSTVAGIPITELLSSDEIDQIIERTRKGGAEIVGYLKTGSAYYAPAASVAEMVECIIRDKRRIRPCSTYLRGEYGINGIFVGVPVMLGKNGVEQIIELELIPEEKEALHKSASDVKTVIEALENQNII</sequence>
<dbReference type="NCBIfam" id="NF004863">
    <property type="entry name" value="PRK06223.1"/>
    <property type="match status" value="1"/>
</dbReference>
<dbReference type="NCBIfam" id="TIGR01763">
    <property type="entry name" value="MalateDH_bact"/>
    <property type="match status" value="1"/>
</dbReference>
<dbReference type="HAMAP" id="MF_00487">
    <property type="entry name" value="Malate_dehydrog_3"/>
    <property type="match status" value="1"/>
</dbReference>
<comment type="catalytic activity">
    <reaction evidence="4">
        <text>(S)-malate + NAD(+) = oxaloacetate + NADH + H(+)</text>
        <dbReference type="Rhea" id="RHEA:21432"/>
        <dbReference type="ChEBI" id="CHEBI:15378"/>
        <dbReference type="ChEBI" id="CHEBI:15589"/>
        <dbReference type="ChEBI" id="CHEBI:16452"/>
        <dbReference type="ChEBI" id="CHEBI:57540"/>
        <dbReference type="ChEBI" id="CHEBI:57945"/>
        <dbReference type="EC" id="1.1.1.37"/>
    </reaction>
</comment>
<name>A0A1F4UGJ3_UNCW3</name>
<dbReference type="FunFam" id="3.90.110.10:FF:000004">
    <property type="entry name" value="Malate dehydrogenase"/>
    <property type="match status" value="1"/>
</dbReference>
<feature type="binding site" evidence="4 6">
    <location>
        <position position="150"/>
    </location>
    <ligand>
        <name>substrate</name>
    </ligand>
</feature>
<evidence type="ECO:0000256" key="6">
    <source>
        <dbReference type="PIRSR" id="PIRSR000102-2"/>
    </source>
</evidence>
<dbReference type="EMBL" id="MEUM01000002">
    <property type="protein sequence ID" value="OGC43920.1"/>
    <property type="molecule type" value="Genomic_DNA"/>
</dbReference>
<feature type="binding site" evidence="4 6">
    <location>
        <position position="81"/>
    </location>
    <ligand>
        <name>substrate</name>
    </ligand>
</feature>
<accession>A0A1F4UGJ3</accession>
<dbReference type="PANTHER" id="PTHR43128">
    <property type="entry name" value="L-2-HYDROXYCARBOXYLATE DEHYDROGENASE (NAD(P)(+))"/>
    <property type="match status" value="1"/>
</dbReference>
<evidence type="ECO:0000313" key="10">
    <source>
        <dbReference type="EMBL" id="OGC43920.1"/>
    </source>
</evidence>
<dbReference type="InterPro" id="IPR015955">
    <property type="entry name" value="Lactate_DH/Glyco_Ohase_4_C"/>
</dbReference>
<feature type="binding site" evidence="4 7">
    <location>
        <begin position="8"/>
        <end position="13"/>
    </location>
    <ligand>
        <name>NAD(+)</name>
        <dbReference type="ChEBI" id="CHEBI:57540"/>
    </ligand>
</feature>
<dbReference type="PIRSF" id="PIRSF000102">
    <property type="entry name" value="Lac_mal_DH"/>
    <property type="match status" value="1"/>
</dbReference>
<dbReference type="Gene3D" id="3.40.50.720">
    <property type="entry name" value="NAD(P)-binding Rossmann-like Domain"/>
    <property type="match status" value="1"/>
</dbReference>
<evidence type="ECO:0000313" key="11">
    <source>
        <dbReference type="Proteomes" id="UP000177025"/>
    </source>
</evidence>
<feature type="binding site" evidence="4 7">
    <location>
        <position position="94"/>
    </location>
    <ligand>
        <name>NAD(+)</name>
        <dbReference type="ChEBI" id="CHEBI:57540"/>
    </ligand>
</feature>
<dbReference type="Pfam" id="PF02866">
    <property type="entry name" value="Ldh_1_C"/>
    <property type="match status" value="1"/>
</dbReference>
<feature type="binding site" evidence="4 6">
    <location>
        <position position="87"/>
    </location>
    <ligand>
        <name>substrate</name>
    </ligand>
</feature>
<feature type="active site" description="Proton acceptor" evidence="4 5">
    <location>
        <position position="174"/>
    </location>
</feature>
<dbReference type="CDD" id="cd01339">
    <property type="entry name" value="LDH-like_MDH"/>
    <property type="match status" value="1"/>
</dbReference>
<dbReference type="AlphaFoldDB" id="A0A1F4UGJ3"/>
<dbReference type="GO" id="GO:0030060">
    <property type="term" value="F:L-malate dehydrogenase (NAD+) activity"/>
    <property type="evidence" value="ECO:0007669"/>
    <property type="project" value="UniProtKB-UniRule"/>
</dbReference>
<dbReference type="InterPro" id="IPR036291">
    <property type="entry name" value="NAD(P)-bd_dom_sf"/>
</dbReference>
<evidence type="ECO:0000259" key="9">
    <source>
        <dbReference type="Pfam" id="PF02866"/>
    </source>
</evidence>
<proteinExistence type="inferred from homology"/>
<dbReference type="InterPro" id="IPR022383">
    <property type="entry name" value="Lactate/malate_DH_C"/>
</dbReference>
<dbReference type="GO" id="GO:0006099">
    <property type="term" value="P:tricarboxylic acid cycle"/>
    <property type="evidence" value="ECO:0007669"/>
    <property type="project" value="UniProtKB-UniRule"/>
</dbReference>
<dbReference type="InterPro" id="IPR001236">
    <property type="entry name" value="Lactate/malate_DH_N"/>
</dbReference>
<dbReference type="EC" id="1.1.1.37" evidence="4"/>
<comment type="function">
    <text evidence="4">Catalyzes the reversible oxidation of malate to oxaloacetate.</text>
</comment>
<evidence type="ECO:0000256" key="3">
    <source>
        <dbReference type="ARBA" id="ARBA00023027"/>
    </source>
</evidence>
<dbReference type="PRINTS" id="PR00086">
    <property type="entry name" value="LLDHDRGNASE"/>
</dbReference>
<dbReference type="Gene3D" id="3.90.110.10">
    <property type="entry name" value="Lactate dehydrogenase/glycoside hydrolase, family 4, C-terminal"/>
    <property type="match status" value="1"/>
</dbReference>
<protein>
    <recommendedName>
        <fullName evidence="4">Malate dehydrogenase</fullName>
        <ecNumber evidence="4">1.1.1.37</ecNumber>
    </recommendedName>
</protein>
<organism evidence="10 11">
    <name type="scientific">candidate division WOR-3 bacterium RBG_13_43_14</name>
    <dbReference type="NCBI Taxonomy" id="1802590"/>
    <lineage>
        <taxon>Bacteria</taxon>
        <taxon>Bacteria division WOR-3</taxon>
    </lineage>
</organism>
<feature type="domain" description="Lactate/malate dehydrogenase N-terminal" evidence="8">
    <location>
        <begin position="3"/>
        <end position="141"/>
    </location>
</feature>
<evidence type="ECO:0000256" key="4">
    <source>
        <dbReference type="HAMAP-Rule" id="MF_00487"/>
    </source>
</evidence>
<gene>
    <name evidence="4" type="primary">mdh</name>
    <name evidence="10" type="ORF">A2Y85_06730</name>
</gene>
<evidence type="ECO:0000256" key="1">
    <source>
        <dbReference type="ARBA" id="ARBA00022532"/>
    </source>
</evidence>
<evidence type="ECO:0000256" key="5">
    <source>
        <dbReference type="PIRSR" id="PIRSR000102-1"/>
    </source>
</evidence>
<evidence type="ECO:0000256" key="7">
    <source>
        <dbReference type="PIRSR" id="PIRSR000102-3"/>
    </source>
</evidence>
<feature type="binding site" evidence="4 7">
    <location>
        <position position="32"/>
    </location>
    <ligand>
        <name>NAD(+)</name>
        <dbReference type="ChEBI" id="CHEBI:57540"/>
    </ligand>
</feature>
<keyword evidence="2 4" id="KW-0560">Oxidoreductase</keyword>
<dbReference type="Proteomes" id="UP000177025">
    <property type="component" value="Unassembled WGS sequence"/>
</dbReference>
<dbReference type="InterPro" id="IPR011275">
    <property type="entry name" value="Malate_DH_type3"/>
</dbReference>
<dbReference type="SUPFAM" id="SSF56327">
    <property type="entry name" value="LDH C-terminal domain-like"/>
    <property type="match status" value="1"/>
</dbReference>
<comment type="similarity">
    <text evidence="4">Belongs to the LDH/MDH superfamily. MDH type 3 family.</text>
</comment>
<evidence type="ECO:0000256" key="2">
    <source>
        <dbReference type="ARBA" id="ARBA00023002"/>
    </source>
</evidence>
<dbReference type="FunFam" id="3.40.50.720:FF:000018">
    <property type="entry name" value="Malate dehydrogenase"/>
    <property type="match status" value="1"/>
</dbReference>
<keyword evidence="1 4" id="KW-0816">Tricarboxylic acid cycle</keyword>
<comment type="caution">
    <text evidence="10">The sequence shown here is derived from an EMBL/GenBank/DDBJ whole genome shotgun (WGS) entry which is preliminary data.</text>
</comment>
<keyword evidence="3 4" id="KW-0520">NAD</keyword>
<feature type="domain" description="Lactate/malate dehydrogenase C-terminal" evidence="9">
    <location>
        <begin position="146"/>
        <end position="306"/>
    </location>
</feature>
<dbReference type="InterPro" id="IPR001557">
    <property type="entry name" value="L-lactate/malate_DH"/>
</dbReference>